<keyword evidence="1 2" id="KW-0808">Transferase</keyword>
<evidence type="ECO:0000256" key="1">
    <source>
        <dbReference type="ARBA" id="ARBA00022679"/>
    </source>
</evidence>
<dbReference type="PANTHER" id="PTHR48050:SF13">
    <property type="entry name" value="STEROL 3-BETA-GLUCOSYLTRANSFERASE UGT80A2"/>
    <property type="match status" value="1"/>
</dbReference>
<evidence type="ECO:0000313" key="4">
    <source>
        <dbReference type="Proteomes" id="UP000297447"/>
    </source>
</evidence>
<dbReference type="OrthoDB" id="764352at2"/>
<dbReference type="SUPFAM" id="SSF53756">
    <property type="entry name" value="UDP-Glycosyltransferase/glycogen phosphorylase"/>
    <property type="match status" value="1"/>
</dbReference>
<dbReference type="GO" id="GO:0008194">
    <property type="term" value="F:UDP-glycosyltransferase activity"/>
    <property type="evidence" value="ECO:0007669"/>
    <property type="project" value="InterPro"/>
</dbReference>
<dbReference type="Pfam" id="PF00201">
    <property type="entry name" value="UDPGT"/>
    <property type="match status" value="1"/>
</dbReference>
<comment type="caution">
    <text evidence="3">The sequence shown here is derived from an EMBL/GenBank/DDBJ whole genome shotgun (WGS) entry which is preliminary data.</text>
</comment>
<organism evidence="3 4">
    <name type="scientific">Cryobacterium frigoriphilum</name>
    <dbReference type="NCBI Taxonomy" id="1259150"/>
    <lineage>
        <taxon>Bacteria</taxon>
        <taxon>Bacillati</taxon>
        <taxon>Actinomycetota</taxon>
        <taxon>Actinomycetes</taxon>
        <taxon>Micrococcales</taxon>
        <taxon>Microbacteriaceae</taxon>
        <taxon>Cryobacterium</taxon>
    </lineage>
</organism>
<dbReference type="PROSITE" id="PS00375">
    <property type="entry name" value="UDPGT"/>
    <property type="match status" value="1"/>
</dbReference>
<dbReference type="Proteomes" id="UP000297447">
    <property type="component" value="Unassembled WGS sequence"/>
</dbReference>
<keyword evidence="4" id="KW-1185">Reference proteome</keyword>
<evidence type="ECO:0000256" key="2">
    <source>
        <dbReference type="RuleBase" id="RU003718"/>
    </source>
</evidence>
<gene>
    <name evidence="3" type="ORF">E3T55_04345</name>
</gene>
<dbReference type="GO" id="GO:0017000">
    <property type="term" value="P:antibiotic biosynthetic process"/>
    <property type="evidence" value="ECO:0007669"/>
    <property type="project" value="UniProtKB-ARBA"/>
</dbReference>
<dbReference type="PANTHER" id="PTHR48050">
    <property type="entry name" value="STEROL 3-BETA-GLUCOSYLTRANSFERASE"/>
    <property type="match status" value="1"/>
</dbReference>
<dbReference type="AlphaFoldDB" id="A0A4R9A805"/>
<dbReference type="RefSeq" id="WP_134518354.1">
    <property type="nucleotide sequence ID" value="NZ_SOHE01000018.1"/>
</dbReference>
<dbReference type="CDD" id="cd03784">
    <property type="entry name" value="GT1_Gtf-like"/>
    <property type="match status" value="1"/>
</dbReference>
<keyword evidence="2" id="KW-0328">Glycosyltransferase</keyword>
<dbReference type="InterPro" id="IPR035595">
    <property type="entry name" value="UDP_glycos_trans_CS"/>
</dbReference>
<accession>A0A4R9A805</accession>
<dbReference type="InterPro" id="IPR050426">
    <property type="entry name" value="Glycosyltransferase_28"/>
</dbReference>
<evidence type="ECO:0000313" key="3">
    <source>
        <dbReference type="EMBL" id="TFD53930.1"/>
    </source>
</evidence>
<dbReference type="EMBL" id="SOHE01000018">
    <property type="protein sequence ID" value="TFD53930.1"/>
    <property type="molecule type" value="Genomic_DNA"/>
</dbReference>
<name>A0A4R9A805_9MICO</name>
<dbReference type="InterPro" id="IPR002213">
    <property type="entry name" value="UDP_glucos_trans"/>
</dbReference>
<comment type="similarity">
    <text evidence="2">Belongs to the UDP-glycosyltransferase family.</text>
</comment>
<dbReference type="Gene3D" id="3.40.50.2000">
    <property type="entry name" value="Glycogen Phosphorylase B"/>
    <property type="match status" value="2"/>
</dbReference>
<proteinExistence type="inferred from homology"/>
<reference evidence="3 4" key="1">
    <citation type="submission" date="2019-03" db="EMBL/GenBank/DDBJ databases">
        <title>Genomics of glacier-inhabiting Cryobacterium strains.</title>
        <authorList>
            <person name="Liu Q."/>
            <person name="Xin Y.-H."/>
        </authorList>
    </citation>
    <scope>NUCLEOTIDE SEQUENCE [LARGE SCALE GENOMIC DNA]</scope>
    <source>
        <strain evidence="3 4">Hh14</strain>
    </source>
</reference>
<protein>
    <submittedName>
        <fullName evidence="3">Glycosyltransferase</fullName>
    </submittedName>
</protein>
<sequence length="449" mass="47464">MTLLIISPDYASHLFPLATLGTEWQRAGERVVVASGPATADIVAAFGFERVNLQLGRGSNPGTIRAEQQPEGEDDALRGFFDATRRGMVETLRFQAEARSSDLLYNPVEIARSVQLLVEQVKPDRVIVDHLAFSARLGLITAGVPHADVVLGHPSALPVAGEVYGYPPAWPAVFEPAASDLAELRALCERVRDSFTAQWNAALAQLDPAATPSADAFQETGDVLLLNYPEELHDPARTELLPPHRFLGSAVRDEAPDVEVEAWLAGSDLPIVYVSFGSFLAVRGDVLARVAEALRQLGSEHDGSGVRVAIAVGPTDPAELGPIPQSWLVRGFLPQVTLLRSAAAAVSHAGNNSVTEAMTAGVPLVLLPFSTDQFAGAAALHDAGVGVALDPNAASVAEIRVAIERMLTLAPEPRARLDALGTSLRGSVLLGGAGPRRAFEALEALPVAR</sequence>